<dbReference type="Gene3D" id="3.30.470.20">
    <property type="entry name" value="ATP-grasp fold, B domain"/>
    <property type="match status" value="1"/>
</dbReference>
<dbReference type="GO" id="GO:0005524">
    <property type="term" value="F:ATP binding"/>
    <property type="evidence" value="ECO:0007669"/>
    <property type="project" value="UniProtKB-UniRule"/>
</dbReference>
<dbReference type="GO" id="GO:0005930">
    <property type="term" value="C:axoneme"/>
    <property type="evidence" value="ECO:0007669"/>
    <property type="project" value="TreeGrafter"/>
</dbReference>
<evidence type="ECO:0000256" key="2">
    <source>
        <dbReference type="ARBA" id="ARBA00022490"/>
    </source>
</evidence>
<comment type="caution">
    <text evidence="9">The sequence shown here is derived from an EMBL/GenBank/DDBJ whole genome shotgun (WGS) entry which is preliminary data.</text>
</comment>
<dbReference type="GO" id="GO:0003341">
    <property type="term" value="P:cilium movement"/>
    <property type="evidence" value="ECO:0007669"/>
    <property type="project" value="TreeGrafter"/>
</dbReference>
<keyword evidence="4 7" id="KW-0547">Nucleotide-binding</keyword>
<proteinExistence type="predicted"/>
<dbReference type="InterPro" id="IPR011761">
    <property type="entry name" value="ATP-grasp"/>
</dbReference>
<dbReference type="PROSITE" id="PS51221">
    <property type="entry name" value="TTL"/>
    <property type="match status" value="1"/>
</dbReference>
<feature type="domain" description="ATP-grasp" evidence="8">
    <location>
        <begin position="459"/>
        <end position="503"/>
    </location>
</feature>
<evidence type="ECO:0000256" key="4">
    <source>
        <dbReference type="ARBA" id="ARBA00022741"/>
    </source>
</evidence>
<keyword evidence="3 9" id="KW-0436">Ligase</keyword>
<accession>A0A812BDD6</accession>
<keyword evidence="10" id="KW-1185">Reference proteome</keyword>
<evidence type="ECO:0000313" key="9">
    <source>
        <dbReference type="EMBL" id="CAE1176238.1"/>
    </source>
</evidence>
<evidence type="ECO:0000256" key="3">
    <source>
        <dbReference type="ARBA" id="ARBA00022598"/>
    </source>
</evidence>
<dbReference type="SUPFAM" id="SSF56059">
    <property type="entry name" value="Glutathione synthetase ATP-binding domain-like"/>
    <property type="match status" value="1"/>
</dbReference>
<keyword evidence="2" id="KW-0963">Cytoplasm</keyword>
<dbReference type="InterPro" id="IPR051437">
    <property type="entry name" value="TTLL_monoglycylase"/>
</dbReference>
<evidence type="ECO:0000256" key="6">
    <source>
        <dbReference type="ARBA" id="ARBA00023212"/>
    </source>
</evidence>
<dbReference type="AlphaFoldDB" id="A0A812BDD6"/>
<organism evidence="9 10">
    <name type="scientific">Acanthosepion pharaonis</name>
    <name type="common">Pharaoh cuttlefish</name>
    <name type="synonym">Sepia pharaonis</name>
    <dbReference type="NCBI Taxonomy" id="158019"/>
    <lineage>
        <taxon>Eukaryota</taxon>
        <taxon>Metazoa</taxon>
        <taxon>Spiralia</taxon>
        <taxon>Lophotrochozoa</taxon>
        <taxon>Mollusca</taxon>
        <taxon>Cephalopoda</taxon>
        <taxon>Coleoidea</taxon>
        <taxon>Decapodiformes</taxon>
        <taxon>Sepiida</taxon>
        <taxon>Sepiina</taxon>
        <taxon>Sepiidae</taxon>
        <taxon>Acanthosepion</taxon>
    </lineage>
</organism>
<name>A0A812BDD6_ACAPH</name>
<dbReference type="FunFam" id="3.30.470.20:FF:000032">
    <property type="entry name" value="tubulin monoglycylase TTLL3 isoform X2"/>
    <property type="match status" value="1"/>
</dbReference>
<sequence>MAREITEKAIKTNKIFTIQGGYATVRNCLRKRGWVENFFRATEIVKKPAPKTKSDVFSSDDDYDDDDDGIDAEVDVPKVKPWEEEGGLYGIMVGLCVNLRNLQWFDETDPNTFFPRCYRLSHEEEKHEFIDDFNFTACMNILKIVVENYMSWSTLSLQENQIIISAKSNKESERQMEIINEKNTDGKNTPKKAPHVPVLAVMQALKQCELFIDRKENIDVDMDEQELGHLTNSQWEKLREWYYLLVHNNSIIVDLPTTLVNQCEASLKRLQILCPQFYLDGKNSVWIVKPGAKSRGRGITCYDRLEEILKLVDSNVAKRESKYVIQKYIERPLLIYNCKFDIRQWFLVTDWNPLTMWFYRDSYLRFCSQQFTLSKFDESIHLCNNAVQKNYKNGPRAKELPENNMWTHHQFQEYLRNRSLPNIWDELIYPGMKKAIICSMFVSQELVEPRKGSFELYGADFMLTDDYSPWLIEINSSPSMEASTEVTSRLCTKVLEDTIKVVLDRKHDKNCDIGRFEIGYKQSTVNSPPYLSNF</sequence>
<dbReference type="EMBL" id="CAHIKZ030000478">
    <property type="protein sequence ID" value="CAE1176238.1"/>
    <property type="molecule type" value="Genomic_DNA"/>
</dbReference>
<evidence type="ECO:0000259" key="8">
    <source>
        <dbReference type="PROSITE" id="PS50975"/>
    </source>
</evidence>
<dbReference type="GO" id="GO:0015630">
    <property type="term" value="C:microtubule cytoskeleton"/>
    <property type="evidence" value="ECO:0007669"/>
    <property type="project" value="TreeGrafter"/>
</dbReference>
<dbReference type="PROSITE" id="PS50975">
    <property type="entry name" value="ATP_GRASP"/>
    <property type="match status" value="1"/>
</dbReference>
<dbReference type="GO" id="GO:0070736">
    <property type="term" value="F:protein-glycine ligase activity, initiating"/>
    <property type="evidence" value="ECO:0007669"/>
    <property type="project" value="TreeGrafter"/>
</dbReference>
<dbReference type="OrthoDB" id="202825at2759"/>
<dbReference type="Pfam" id="PF03133">
    <property type="entry name" value="TTL"/>
    <property type="match status" value="1"/>
</dbReference>
<dbReference type="GO" id="GO:0046872">
    <property type="term" value="F:metal ion binding"/>
    <property type="evidence" value="ECO:0007669"/>
    <property type="project" value="InterPro"/>
</dbReference>
<dbReference type="PANTHER" id="PTHR45870:SF2">
    <property type="entry name" value="TUBULIN MONOGLYCYLASE TTLL3"/>
    <property type="match status" value="1"/>
</dbReference>
<dbReference type="Proteomes" id="UP000597762">
    <property type="component" value="Unassembled WGS sequence"/>
</dbReference>
<evidence type="ECO:0000313" key="10">
    <source>
        <dbReference type="Proteomes" id="UP000597762"/>
    </source>
</evidence>
<evidence type="ECO:0000256" key="7">
    <source>
        <dbReference type="PROSITE-ProRule" id="PRU00409"/>
    </source>
</evidence>
<gene>
    <name evidence="9" type="ORF">SPHA_14068</name>
</gene>
<dbReference type="GO" id="GO:0060271">
    <property type="term" value="P:cilium assembly"/>
    <property type="evidence" value="ECO:0007669"/>
    <property type="project" value="TreeGrafter"/>
</dbReference>
<dbReference type="PANTHER" id="PTHR45870">
    <property type="entry name" value="TUBULIN MONOGLYCYLASE TTLL3"/>
    <property type="match status" value="1"/>
</dbReference>
<evidence type="ECO:0000256" key="1">
    <source>
        <dbReference type="ARBA" id="ARBA00004245"/>
    </source>
</evidence>
<keyword evidence="6" id="KW-0206">Cytoskeleton</keyword>
<reference evidence="9" key="1">
    <citation type="submission" date="2021-01" db="EMBL/GenBank/DDBJ databases">
        <authorList>
            <person name="Li R."/>
            <person name="Bekaert M."/>
        </authorList>
    </citation>
    <scope>NUCLEOTIDE SEQUENCE</scope>
    <source>
        <strain evidence="9">Farmed</strain>
    </source>
</reference>
<protein>
    <submittedName>
        <fullName evidence="9">TTLL3_8</fullName>
        <ecNumber evidence="9">6.3.2.-</ecNumber>
    </submittedName>
</protein>
<dbReference type="InterPro" id="IPR004344">
    <property type="entry name" value="TTL/TTLL_fam"/>
</dbReference>
<dbReference type="EC" id="6.3.2.-" evidence="9"/>
<evidence type="ECO:0000256" key="5">
    <source>
        <dbReference type="ARBA" id="ARBA00022840"/>
    </source>
</evidence>
<keyword evidence="5 7" id="KW-0067">ATP-binding</keyword>
<comment type="subcellular location">
    <subcellularLocation>
        <location evidence="1">Cytoplasm</location>
        <location evidence="1">Cytoskeleton</location>
    </subcellularLocation>
</comment>